<protein>
    <recommendedName>
        <fullName evidence="5">Tetratricopeptide repeat protein</fullName>
    </recommendedName>
</protein>
<name>A0ABS0T218_9CAUL</name>
<dbReference type="SUPFAM" id="SSF48452">
    <property type="entry name" value="TPR-like"/>
    <property type="match status" value="1"/>
</dbReference>
<comment type="caution">
    <text evidence="3">The sequence shown here is derived from an EMBL/GenBank/DDBJ whole genome shotgun (WGS) entry which is preliminary data.</text>
</comment>
<evidence type="ECO:0000313" key="3">
    <source>
        <dbReference type="EMBL" id="MBI1685922.1"/>
    </source>
</evidence>
<dbReference type="Gene3D" id="1.25.40.10">
    <property type="entry name" value="Tetratricopeptide repeat domain"/>
    <property type="match status" value="1"/>
</dbReference>
<feature type="compositionally biased region" description="Low complexity" evidence="1">
    <location>
        <begin position="33"/>
        <end position="48"/>
    </location>
</feature>
<feature type="region of interest" description="Disordered" evidence="1">
    <location>
        <begin position="33"/>
        <end position="53"/>
    </location>
</feature>
<feature type="signal peptide" evidence="2">
    <location>
        <begin position="1"/>
        <end position="34"/>
    </location>
</feature>
<evidence type="ECO:0000313" key="4">
    <source>
        <dbReference type="Proteomes" id="UP000639859"/>
    </source>
</evidence>
<accession>A0ABS0T218</accession>
<evidence type="ECO:0000256" key="1">
    <source>
        <dbReference type="SAM" id="MobiDB-lite"/>
    </source>
</evidence>
<reference evidence="3 4" key="1">
    <citation type="submission" date="2020-11" db="EMBL/GenBank/DDBJ databases">
        <title>genome sequence of strain KACC 18849.</title>
        <authorList>
            <person name="Gao J."/>
            <person name="Zhang X."/>
        </authorList>
    </citation>
    <scope>NUCLEOTIDE SEQUENCE [LARGE SCALE GENOMIC DNA]</scope>
    <source>
        <strain evidence="3 4">KACC 18849</strain>
    </source>
</reference>
<feature type="chain" id="PRO_5045794163" description="Tetratricopeptide repeat protein" evidence="2">
    <location>
        <begin position="35"/>
        <end position="590"/>
    </location>
</feature>
<sequence length="590" mass="64915">MDGRSRFSVGAILAGRVFAGLAALAILAGGTSHAQTTPQATPEATPEAQDSEDGVVVTPQARGEWFKAESRHFVVYATGDVERLRRRAALLEDFDGLLRRQFNLADPPGRKLPVYLFRSAVQYQKFYPDAPELILCNTFASLDDVFITSLISSRFDGDSRSSFGHVQRRQPDSSEDALLAAYGAHFFKHNFPYAYPDWLTAGLGMYFSASILTPGKVTVGVNSPLWASPSLQGGWLPMKEILDRPRTLATEDDPRGSQLDTQIWLLAHYPWYEQRTNMEIADRPGTLVTEDPPREARLDTQIWLLVHYLWSDPQRRAKLVDYLKRIEGGKGDRMAAWEAVFGQPADKMATELRRYASMPTPAVALTRTAPAEPEIRITRLSAGADDLLLLSQRLKTPLPYKPEVVLKKIRRAAAARPDDRFARAAQARVEIKLGDRAVGEALLAGLLNEDGGNLEALQLMAASKVEAGQADPARRAALFAEAQPYLAKAAKIEPDNYLTLYTLARTRMTDGPPDAELLSLLERATKLAPEIAEVRFAAGKAFIAAGDDAKAERILSPLAGDPYGRDEAKEAQALLRDIRARRQAAAPASL</sequence>
<keyword evidence="2" id="KW-0732">Signal</keyword>
<keyword evidence="4" id="KW-1185">Reference proteome</keyword>
<dbReference type="EMBL" id="JADWOX010000016">
    <property type="protein sequence ID" value="MBI1685922.1"/>
    <property type="molecule type" value="Genomic_DNA"/>
</dbReference>
<proteinExistence type="predicted"/>
<organism evidence="3 4">
    <name type="scientific">Caulobacter hibisci</name>
    <dbReference type="NCBI Taxonomy" id="2035993"/>
    <lineage>
        <taxon>Bacteria</taxon>
        <taxon>Pseudomonadati</taxon>
        <taxon>Pseudomonadota</taxon>
        <taxon>Alphaproteobacteria</taxon>
        <taxon>Caulobacterales</taxon>
        <taxon>Caulobacteraceae</taxon>
        <taxon>Caulobacter</taxon>
    </lineage>
</organism>
<evidence type="ECO:0000256" key="2">
    <source>
        <dbReference type="SAM" id="SignalP"/>
    </source>
</evidence>
<evidence type="ECO:0008006" key="5">
    <source>
        <dbReference type="Google" id="ProtNLM"/>
    </source>
</evidence>
<gene>
    <name evidence="3" type="ORF">I4Q42_19815</name>
</gene>
<dbReference type="InterPro" id="IPR011990">
    <property type="entry name" value="TPR-like_helical_dom_sf"/>
</dbReference>
<dbReference type="Proteomes" id="UP000639859">
    <property type="component" value="Unassembled WGS sequence"/>
</dbReference>
<dbReference type="RefSeq" id="WP_198577820.1">
    <property type="nucleotide sequence ID" value="NZ_JADWOX010000016.1"/>
</dbReference>